<keyword evidence="2 4" id="KW-0067">ATP-binding</keyword>
<dbReference type="RefSeq" id="WP_137192268.1">
    <property type="nucleotide sequence ID" value="NZ_CP039964.1"/>
</dbReference>
<reference evidence="4 5" key="1">
    <citation type="submission" date="2019-05" db="EMBL/GenBank/DDBJ databases">
        <title>Pseudorhodobacter turbinis sp. nov., isolated from the gut of the Korean turban shell.</title>
        <authorList>
            <person name="Jeong Y.-S."/>
            <person name="Kang W.-R."/>
            <person name="Bae J.-W."/>
        </authorList>
    </citation>
    <scope>NUCLEOTIDE SEQUENCE [LARGE SCALE GENOMIC DNA]</scope>
    <source>
        <strain evidence="4 5">S12M18</strain>
    </source>
</reference>
<evidence type="ECO:0000313" key="4">
    <source>
        <dbReference type="EMBL" id="QCO54589.1"/>
    </source>
</evidence>
<accession>A0A4P8ECY3</accession>
<dbReference type="InterPro" id="IPR017871">
    <property type="entry name" value="ABC_transporter-like_CS"/>
</dbReference>
<dbReference type="PANTHER" id="PTHR43790:SF8">
    <property type="entry name" value="SUGAR ABC TRANSPORTER ATP-BINDING PROTEIN"/>
    <property type="match status" value="1"/>
</dbReference>
<gene>
    <name evidence="4" type="ORF">EOK75_01460</name>
</gene>
<dbReference type="CDD" id="cd03216">
    <property type="entry name" value="ABC_Carb_Monos_I"/>
    <property type="match status" value="1"/>
</dbReference>
<evidence type="ECO:0000256" key="1">
    <source>
        <dbReference type="ARBA" id="ARBA00022741"/>
    </source>
</evidence>
<dbReference type="InterPro" id="IPR003439">
    <property type="entry name" value="ABC_transporter-like_ATP-bd"/>
</dbReference>
<protein>
    <submittedName>
        <fullName evidence="4">Sugar ABC transporter ATP-binding protein</fullName>
    </submittedName>
</protein>
<dbReference type="PANTHER" id="PTHR43790">
    <property type="entry name" value="CARBOHYDRATE TRANSPORT ATP-BINDING PROTEIN MG119-RELATED"/>
    <property type="match status" value="1"/>
</dbReference>
<dbReference type="PROSITE" id="PS00211">
    <property type="entry name" value="ABC_TRANSPORTER_1"/>
    <property type="match status" value="1"/>
</dbReference>
<dbReference type="Proteomes" id="UP000298631">
    <property type="component" value="Chromosome"/>
</dbReference>
<dbReference type="EMBL" id="CP039964">
    <property type="protein sequence ID" value="QCO54589.1"/>
    <property type="molecule type" value="Genomic_DNA"/>
</dbReference>
<feature type="domain" description="ABC transporter" evidence="3">
    <location>
        <begin position="5"/>
        <end position="245"/>
    </location>
</feature>
<evidence type="ECO:0000259" key="3">
    <source>
        <dbReference type="PROSITE" id="PS50893"/>
    </source>
</evidence>
<dbReference type="AlphaFoldDB" id="A0A4P8ECY3"/>
<dbReference type="Gene3D" id="3.40.50.300">
    <property type="entry name" value="P-loop containing nucleotide triphosphate hydrolases"/>
    <property type="match status" value="1"/>
</dbReference>
<dbReference type="InterPro" id="IPR050107">
    <property type="entry name" value="ABC_carbohydrate_import_ATPase"/>
</dbReference>
<organism evidence="4 5">
    <name type="scientific">Pseudorhodobacter turbinis</name>
    <dbReference type="NCBI Taxonomy" id="2500533"/>
    <lineage>
        <taxon>Bacteria</taxon>
        <taxon>Pseudomonadati</taxon>
        <taxon>Pseudomonadota</taxon>
        <taxon>Alphaproteobacteria</taxon>
        <taxon>Rhodobacterales</taxon>
        <taxon>Paracoccaceae</taxon>
        <taxon>Pseudorhodobacter</taxon>
    </lineage>
</organism>
<evidence type="ECO:0000313" key="5">
    <source>
        <dbReference type="Proteomes" id="UP000298631"/>
    </source>
</evidence>
<sequence>MSSKIVMKNIFKNYGAVQALRGVSIDIKEGDVHAICGDNGAGKSTLIKILSGVEAPESGEIWVNDSARKFDSPTDALTSGIATIHQDLAVAPRMSISQNIFMGAELTKKIFGVTLLDKAAMRRDALGYMSQLNKSITDMDTKVEALSGGQRQAVAICRALRWNADIVILDEPTAALGVRETEQVLELIRALKQAGKTVILISHAMKDVVAVADRVSILRRGENQIDLEAANLTADALSHYILSGDRQIKAA</sequence>
<dbReference type="KEGG" id="pseb:EOK75_01460"/>
<proteinExistence type="predicted"/>
<name>A0A4P8ECY3_9RHOB</name>
<dbReference type="GO" id="GO:0016887">
    <property type="term" value="F:ATP hydrolysis activity"/>
    <property type="evidence" value="ECO:0007669"/>
    <property type="project" value="InterPro"/>
</dbReference>
<dbReference type="InterPro" id="IPR027417">
    <property type="entry name" value="P-loop_NTPase"/>
</dbReference>
<dbReference type="GO" id="GO:0005524">
    <property type="term" value="F:ATP binding"/>
    <property type="evidence" value="ECO:0007669"/>
    <property type="project" value="UniProtKB-KW"/>
</dbReference>
<evidence type="ECO:0000256" key="2">
    <source>
        <dbReference type="ARBA" id="ARBA00022840"/>
    </source>
</evidence>
<keyword evidence="5" id="KW-1185">Reference proteome</keyword>
<dbReference type="SMART" id="SM00382">
    <property type="entry name" value="AAA"/>
    <property type="match status" value="1"/>
</dbReference>
<dbReference type="SUPFAM" id="SSF52540">
    <property type="entry name" value="P-loop containing nucleoside triphosphate hydrolases"/>
    <property type="match status" value="1"/>
</dbReference>
<dbReference type="PROSITE" id="PS50893">
    <property type="entry name" value="ABC_TRANSPORTER_2"/>
    <property type="match status" value="1"/>
</dbReference>
<dbReference type="InterPro" id="IPR003593">
    <property type="entry name" value="AAA+_ATPase"/>
</dbReference>
<dbReference type="Pfam" id="PF00005">
    <property type="entry name" value="ABC_tran"/>
    <property type="match status" value="1"/>
</dbReference>
<keyword evidence="1" id="KW-0547">Nucleotide-binding</keyword>
<dbReference type="OrthoDB" id="9805029at2"/>